<dbReference type="OrthoDB" id="181472at2"/>
<comment type="caution">
    <text evidence="1">The sequence shown here is derived from an EMBL/GenBank/DDBJ whole genome shotgun (WGS) entry which is preliminary data.</text>
</comment>
<dbReference type="Pfam" id="PF06824">
    <property type="entry name" value="Glyco_hydro_125"/>
    <property type="match status" value="1"/>
</dbReference>
<evidence type="ECO:0000313" key="1">
    <source>
        <dbReference type="EMBL" id="OAS82687.1"/>
    </source>
</evidence>
<dbReference type="EMBL" id="LWSG01000044">
    <property type="protein sequence ID" value="OAS82687.1"/>
    <property type="molecule type" value="Genomic_DNA"/>
</dbReference>
<organism evidence="1 2">
    <name type="scientific">Metabacillus litoralis</name>
    <dbReference type="NCBI Taxonomy" id="152268"/>
    <lineage>
        <taxon>Bacteria</taxon>
        <taxon>Bacillati</taxon>
        <taxon>Bacillota</taxon>
        <taxon>Bacilli</taxon>
        <taxon>Bacillales</taxon>
        <taxon>Bacillaceae</taxon>
        <taxon>Metabacillus</taxon>
    </lineage>
</organism>
<reference evidence="2" key="1">
    <citation type="submission" date="2016-04" db="EMBL/GenBank/DDBJ databases">
        <authorList>
            <person name="Lyu Z."/>
            <person name="Lyu W."/>
        </authorList>
    </citation>
    <scope>NUCLEOTIDE SEQUENCE [LARGE SCALE GENOMIC DNA]</scope>
    <source>
        <strain evidence="2">C44</strain>
    </source>
</reference>
<dbReference type="InterPro" id="IPR008928">
    <property type="entry name" value="6-hairpin_glycosidase_sf"/>
</dbReference>
<dbReference type="InterPro" id="IPR008313">
    <property type="entry name" value="GH125"/>
</dbReference>
<dbReference type="PANTHER" id="PTHR31047:SF0">
    <property type="entry name" value="MEIOTICALLY UP-REGULATED GENE 157 PROTEIN"/>
    <property type="match status" value="1"/>
</dbReference>
<dbReference type="GO" id="GO:0005975">
    <property type="term" value="P:carbohydrate metabolic process"/>
    <property type="evidence" value="ECO:0007669"/>
    <property type="project" value="InterPro"/>
</dbReference>
<dbReference type="Proteomes" id="UP000078534">
    <property type="component" value="Unassembled WGS sequence"/>
</dbReference>
<dbReference type="PANTHER" id="PTHR31047">
    <property type="entry name" value="MEIOTICALLY UP-REGULATED GENE 157 PROTEIN"/>
    <property type="match status" value="1"/>
</dbReference>
<name>A0A179SLW7_9BACI</name>
<protein>
    <submittedName>
        <fullName evidence="1">Uncharacterized protein</fullName>
    </submittedName>
</protein>
<dbReference type="InterPro" id="IPR012341">
    <property type="entry name" value="6hp_glycosidase-like_sf"/>
</dbReference>
<accession>A0A179SLW7</accession>
<dbReference type="Gene3D" id="1.50.10.10">
    <property type="match status" value="1"/>
</dbReference>
<sequence>MVASEDQQIASMIKGVLRRQFDYILKDPYANTFNETANGSGYQDDETDMSPIVWERKYEIDSLCFPIQLAYFYWKETNDLSIFDNTFFNVVRTILKTWKVEQNHDEQSSYRFHRKNVILIDTLPNDGKGSETAWTGMTWTRFRQVMMLVCLVITFPRICLLLLY</sequence>
<dbReference type="SMART" id="SM01149">
    <property type="entry name" value="DUF1237"/>
    <property type="match status" value="1"/>
</dbReference>
<evidence type="ECO:0000313" key="2">
    <source>
        <dbReference type="Proteomes" id="UP000078534"/>
    </source>
</evidence>
<gene>
    <name evidence="1" type="ORF">A6K24_11190</name>
</gene>
<dbReference type="SUPFAM" id="SSF48208">
    <property type="entry name" value="Six-hairpin glycosidases"/>
    <property type="match status" value="1"/>
</dbReference>
<dbReference type="STRING" id="152268.A6K24_11190"/>
<proteinExistence type="predicted"/>
<dbReference type="AlphaFoldDB" id="A0A179SLW7"/>
<keyword evidence="2" id="KW-1185">Reference proteome</keyword>